<dbReference type="SUPFAM" id="SSF54980">
    <property type="entry name" value="EF-G C-terminal domain-like"/>
    <property type="match status" value="1"/>
</dbReference>
<dbReference type="InterPro" id="IPR053905">
    <property type="entry name" value="EF-G-like_DII"/>
</dbReference>
<dbReference type="GO" id="GO:0005829">
    <property type="term" value="C:cytosol"/>
    <property type="evidence" value="ECO:0007669"/>
    <property type="project" value="TreeGrafter"/>
</dbReference>
<organism evidence="8 9">
    <name type="scientific">Porphyridium purpureum</name>
    <name type="common">Red alga</name>
    <name type="synonym">Porphyridium cruentum</name>
    <dbReference type="NCBI Taxonomy" id="35688"/>
    <lineage>
        <taxon>Eukaryota</taxon>
        <taxon>Rhodophyta</taxon>
        <taxon>Bangiophyceae</taxon>
        <taxon>Porphyridiales</taxon>
        <taxon>Porphyridiaceae</taxon>
        <taxon>Porphyridium</taxon>
    </lineage>
</organism>
<feature type="domain" description="Tr-type G" evidence="7">
    <location>
        <begin position="81"/>
        <end position="356"/>
    </location>
</feature>
<comment type="subcellular location">
    <subcellularLocation>
        <location evidence="1">Cytoplasm</location>
    </subcellularLocation>
</comment>
<dbReference type="Gene3D" id="3.40.50.300">
    <property type="entry name" value="P-loop containing nucleotide triphosphate hydrolases"/>
    <property type="match status" value="1"/>
</dbReference>
<dbReference type="PROSITE" id="PS00301">
    <property type="entry name" value="G_TR_1"/>
    <property type="match status" value="1"/>
</dbReference>
<dbReference type="NCBIfam" id="NF001964">
    <property type="entry name" value="PRK00741.1"/>
    <property type="match status" value="1"/>
</dbReference>
<protein>
    <submittedName>
        <fullName evidence="8">Peptide chain release factor 3</fullName>
    </submittedName>
</protein>
<dbReference type="Gene3D" id="2.40.30.10">
    <property type="entry name" value="Translation factors"/>
    <property type="match status" value="1"/>
</dbReference>
<dbReference type="InterPro" id="IPR027417">
    <property type="entry name" value="P-loop_NTPase"/>
</dbReference>
<dbReference type="PANTHER" id="PTHR43556:SF2">
    <property type="entry name" value="PEPTIDE CHAIN RELEASE FACTOR RF3"/>
    <property type="match status" value="1"/>
</dbReference>
<comment type="similarity">
    <text evidence="2">Belongs to the TRAFAC class translation factor GTPase superfamily. Classic translation factor GTPase family. PrfC subfamily.</text>
</comment>
<keyword evidence="6" id="KW-0342">GTP-binding</keyword>
<comment type="caution">
    <text evidence="8">The sequence shown here is derived from an EMBL/GenBank/DDBJ whole genome shotgun (WGS) entry which is preliminary data.</text>
</comment>
<dbReference type="InterPro" id="IPR032090">
    <property type="entry name" value="RF3_C"/>
</dbReference>
<dbReference type="NCBIfam" id="TIGR00503">
    <property type="entry name" value="prfC"/>
    <property type="match status" value="1"/>
</dbReference>
<dbReference type="GO" id="GO:0003924">
    <property type="term" value="F:GTPase activity"/>
    <property type="evidence" value="ECO:0007669"/>
    <property type="project" value="InterPro"/>
</dbReference>
<dbReference type="Proteomes" id="UP000324585">
    <property type="component" value="Unassembled WGS sequence"/>
</dbReference>
<evidence type="ECO:0000313" key="9">
    <source>
        <dbReference type="Proteomes" id="UP000324585"/>
    </source>
</evidence>
<evidence type="ECO:0000256" key="4">
    <source>
        <dbReference type="ARBA" id="ARBA00022741"/>
    </source>
</evidence>
<evidence type="ECO:0000259" key="7">
    <source>
        <dbReference type="PROSITE" id="PS51722"/>
    </source>
</evidence>
<dbReference type="NCBIfam" id="TIGR00231">
    <property type="entry name" value="small_GTP"/>
    <property type="match status" value="1"/>
</dbReference>
<dbReference type="Pfam" id="PF16658">
    <property type="entry name" value="RF3_C"/>
    <property type="match status" value="1"/>
</dbReference>
<dbReference type="InterPro" id="IPR035647">
    <property type="entry name" value="EFG_III/V"/>
</dbReference>
<dbReference type="AlphaFoldDB" id="A0A5J4Z578"/>
<keyword evidence="9" id="KW-1185">Reference proteome</keyword>
<dbReference type="OrthoDB" id="364892at2759"/>
<dbReference type="Gene3D" id="3.30.70.3280">
    <property type="entry name" value="Peptide chain release factor 3, domain III"/>
    <property type="match status" value="1"/>
</dbReference>
<dbReference type="InterPro" id="IPR005225">
    <property type="entry name" value="Small_GTP-bd"/>
</dbReference>
<reference evidence="9" key="1">
    <citation type="journal article" date="2019" name="Nat. Commun.">
        <title>Expansion of phycobilisome linker gene families in mesophilic red algae.</title>
        <authorList>
            <person name="Lee J."/>
            <person name="Kim D."/>
            <person name="Bhattacharya D."/>
            <person name="Yoon H.S."/>
        </authorList>
    </citation>
    <scope>NUCLEOTIDE SEQUENCE [LARGE SCALE GENOMIC DNA]</scope>
    <source>
        <strain evidence="9">CCMP 1328</strain>
    </source>
</reference>
<name>A0A5J4Z578_PORPP</name>
<dbReference type="HAMAP" id="MF_00072">
    <property type="entry name" value="Rel_fac_3"/>
    <property type="match status" value="1"/>
</dbReference>
<evidence type="ECO:0000256" key="1">
    <source>
        <dbReference type="ARBA" id="ARBA00004496"/>
    </source>
</evidence>
<dbReference type="SUPFAM" id="SSF52540">
    <property type="entry name" value="P-loop containing nucleoside triphosphate hydrolases"/>
    <property type="match status" value="1"/>
</dbReference>
<evidence type="ECO:0000313" key="8">
    <source>
        <dbReference type="EMBL" id="KAA8498380.1"/>
    </source>
</evidence>
<keyword evidence="4" id="KW-0547">Nucleotide-binding</keyword>
<dbReference type="InterPro" id="IPR031157">
    <property type="entry name" value="G_TR_CS"/>
</dbReference>
<dbReference type="InterPro" id="IPR009000">
    <property type="entry name" value="Transl_B-barrel_sf"/>
</dbReference>
<dbReference type="GO" id="GO:0016150">
    <property type="term" value="F:translation release factor activity, codon nonspecific"/>
    <property type="evidence" value="ECO:0007669"/>
    <property type="project" value="TreeGrafter"/>
</dbReference>
<evidence type="ECO:0000256" key="6">
    <source>
        <dbReference type="ARBA" id="ARBA00023134"/>
    </source>
</evidence>
<evidence type="ECO:0000256" key="3">
    <source>
        <dbReference type="ARBA" id="ARBA00022490"/>
    </source>
</evidence>
<dbReference type="Pfam" id="PF00009">
    <property type="entry name" value="GTP_EFTU"/>
    <property type="match status" value="1"/>
</dbReference>
<proteinExistence type="inferred from homology"/>
<evidence type="ECO:0000256" key="5">
    <source>
        <dbReference type="ARBA" id="ARBA00022917"/>
    </source>
</evidence>
<dbReference type="OMA" id="GFVFKIH"/>
<dbReference type="InterPro" id="IPR000795">
    <property type="entry name" value="T_Tr_GTP-bd_dom"/>
</dbReference>
<keyword evidence="5" id="KW-0648">Protein biosynthesis</keyword>
<dbReference type="SUPFAM" id="SSF50447">
    <property type="entry name" value="Translation proteins"/>
    <property type="match status" value="1"/>
</dbReference>
<dbReference type="GO" id="GO:0005525">
    <property type="term" value="F:GTP binding"/>
    <property type="evidence" value="ECO:0007669"/>
    <property type="project" value="UniProtKB-KW"/>
</dbReference>
<sequence length="620" mass="69179">MACISEASSAAFALACSGAALFHLDKSTCRAVRPSLANVRRSRRCGRANLAAGNSRINMVLEEDAVSNTDGSVVAEKREIERRRNLAVISHPDSGKTTFTEKLLLYGGAINQAGAVRARRNSAQKMAVSDWMKMEQERGISITSTVLTFEHNGMCVNILDTPGHNDFSEDTFRTLAAADNVVMLMDAAKGLEPQTRKLFEVARMRQLPLMTFVNKMDRPAMSPYELCDQIELEFGIQTCPMVWPIGDGERFKGVLERDTQLVHLFQRAERTKKATAQAVLHMERDAHALQELLEPDLWEQLQEDHAILSEMAHAWDLDAFLSGDLTPVFFGSAITNFGVELLLKYFLQYGRAPAPRELASGEHIEPNHSEFTGFIFKLQANMDPKHRDRVAYMRIVSGKFSRGMKVSHSRLKAGKQLTLSRPSKLFGSDREIVEIAYPGDVVGLANPGAFAIGDSLYTGSSRIRFPAIPSFSPELFAYVQNPQPGQRKNFLKGLDQLLQEGAVQMLRARSDQGMETPILAAVGQLQYEVVLQRLKDEYGVDARLEPLPYTIARWVAPPAGSSTSAWDALDSCGKLYNVFYAKDAYERPVILLKNEWNLNALVEDHPKLELRSFMYAPDED</sequence>
<dbReference type="Pfam" id="PF22042">
    <property type="entry name" value="EF-G_D2"/>
    <property type="match status" value="1"/>
</dbReference>
<gene>
    <name evidence="8" type="ORF">FVE85_5965</name>
</gene>
<dbReference type="EMBL" id="VRMN01000001">
    <property type="protein sequence ID" value="KAA8498380.1"/>
    <property type="molecule type" value="Genomic_DNA"/>
</dbReference>
<dbReference type="FunFam" id="3.40.50.300:FF:000542">
    <property type="entry name" value="Peptide chain release factor 3"/>
    <property type="match status" value="1"/>
</dbReference>
<dbReference type="InterPro" id="IPR038467">
    <property type="entry name" value="RF3_dom_3_sf"/>
</dbReference>
<dbReference type="PANTHER" id="PTHR43556">
    <property type="entry name" value="PEPTIDE CHAIN RELEASE FACTOR RF3"/>
    <property type="match status" value="1"/>
</dbReference>
<dbReference type="PROSITE" id="PS51722">
    <property type="entry name" value="G_TR_2"/>
    <property type="match status" value="1"/>
</dbReference>
<dbReference type="PRINTS" id="PR00315">
    <property type="entry name" value="ELONGATNFCT"/>
</dbReference>
<keyword evidence="3" id="KW-0963">Cytoplasm</keyword>
<dbReference type="InterPro" id="IPR004548">
    <property type="entry name" value="PrfC"/>
</dbReference>
<accession>A0A5J4Z578</accession>
<evidence type="ECO:0000256" key="2">
    <source>
        <dbReference type="ARBA" id="ARBA00009978"/>
    </source>
</evidence>